<evidence type="ECO:0000313" key="3">
    <source>
        <dbReference type="Proteomes" id="UP000826271"/>
    </source>
</evidence>
<dbReference type="AlphaFoldDB" id="A0AAV6XHT8"/>
<feature type="compositionally biased region" description="Basic and acidic residues" evidence="1">
    <location>
        <begin position="1"/>
        <end position="11"/>
    </location>
</feature>
<sequence>MRKKGPDELHNNRKSTRKGLTHKCQNCFNLGHNVGTCPNPTHPSSKYFKGTDETLGPEVLSQTTGAPPSSQAQNDSMPPSSTVAPDAIPGDIPSPRRRKQKKSTCGGKVAYVGRRNDDLLGKQFGGSTSGQSTEATISTTKNAKKATVSEVLQNIRNKVRE</sequence>
<accession>A0AAV6XHT8</accession>
<evidence type="ECO:0000313" key="2">
    <source>
        <dbReference type="EMBL" id="KAG8380975.1"/>
    </source>
</evidence>
<organism evidence="2 3">
    <name type="scientific">Buddleja alternifolia</name>
    <dbReference type="NCBI Taxonomy" id="168488"/>
    <lineage>
        <taxon>Eukaryota</taxon>
        <taxon>Viridiplantae</taxon>
        <taxon>Streptophyta</taxon>
        <taxon>Embryophyta</taxon>
        <taxon>Tracheophyta</taxon>
        <taxon>Spermatophyta</taxon>
        <taxon>Magnoliopsida</taxon>
        <taxon>eudicotyledons</taxon>
        <taxon>Gunneridae</taxon>
        <taxon>Pentapetalae</taxon>
        <taxon>asterids</taxon>
        <taxon>lamiids</taxon>
        <taxon>Lamiales</taxon>
        <taxon>Scrophulariaceae</taxon>
        <taxon>Buddlejeae</taxon>
        <taxon>Buddleja</taxon>
    </lineage>
</organism>
<feature type="region of interest" description="Disordered" evidence="1">
    <location>
        <begin position="121"/>
        <end position="145"/>
    </location>
</feature>
<dbReference type="Proteomes" id="UP000826271">
    <property type="component" value="Unassembled WGS sequence"/>
</dbReference>
<comment type="caution">
    <text evidence="2">The sequence shown here is derived from an EMBL/GenBank/DDBJ whole genome shotgun (WGS) entry which is preliminary data.</text>
</comment>
<reference evidence="2" key="1">
    <citation type="submission" date="2019-10" db="EMBL/GenBank/DDBJ databases">
        <authorList>
            <person name="Zhang R."/>
            <person name="Pan Y."/>
            <person name="Wang J."/>
            <person name="Ma R."/>
            <person name="Yu S."/>
        </authorList>
    </citation>
    <scope>NUCLEOTIDE SEQUENCE</scope>
    <source>
        <strain evidence="2">LA-IB0</strain>
        <tissue evidence="2">Leaf</tissue>
    </source>
</reference>
<feature type="compositionally biased region" description="Polar residues" evidence="1">
    <location>
        <begin position="129"/>
        <end position="141"/>
    </location>
</feature>
<protein>
    <submittedName>
        <fullName evidence="2">Uncharacterized protein</fullName>
    </submittedName>
</protein>
<gene>
    <name evidence="2" type="ORF">BUALT_Bualt06G0072300</name>
</gene>
<dbReference type="EMBL" id="WHWC01000006">
    <property type="protein sequence ID" value="KAG8380975.1"/>
    <property type="molecule type" value="Genomic_DNA"/>
</dbReference>
<keyword evidence="3" id="KW-1185">Reference proteome</keyword>
<feature type="region of interest" description="Disordered" evidence="1">
    <location>
        <begin position="32"/>
        <end position="108"/>
    </location>
</feature>
<feature type="compositionally biased region" description="Polar residues" evidence="1">
    <location>
        <begin position="60"/>
        <end position="83"/>
    </location>
</feature>
<proteinExistence type="predicted"/>
<name>A0AAV6XHT8_9LAMI</name>
<evidence type="ECO:0000256" key="1">
    <source>
        <dbReference type="SAM" id="MobiDB-lite"/>
    </source>
</evidence>
<feature type="region of interest" description="Disordered" evidence="1">
    <location>
        <begin position="1"/>
        <end position="20"/>
    </location>
</feature>